<evidence type="ECO:0000259" key="1">
    <source>
        <dbReference type="Pfam" id="PF14856"/>
    </source>
</evidence>
<dbReference type="AlphaFoldDB" id="A0A8H5PLM7"/>
<dbReference type="InterPro" id="IPR029226">
    <property type="entry name" value="Ecp2-like"/>
</dbReference>
<protein>
    <submittedName>
        <fullName evidence="2">Chitin-binding type 1</fullName>
    </submittedName>
</protein>
<gene>
    <name evidence="2" type="ORF">FPCIR_2832</name>
</gene>
<accession>A0A8H5PLM7</accession>
<dbReference type="EMBL" id="JAAOAS010000059">
    <property type="protein sequence ID" value="KAF5598769.1"/>
    <property type="molecule type" value="Genomic_DNA"/>
</dbReference>
<dbReference type="OrthoDB" id="73875at2759"/>
<reference evidence="2 3" key="1">
    <citation type="submission" date="2020-05" db="EMBL/GenBank/DDBJ databases">
        <title>Identification and distribution of gene clusters putatively required for synthesis of sphingolipid metabolism inhibitors in phylogenetically diverse species of the filamentous fungus Fusarium.</title>
        <authorList>
            <person name="Kim H.-S."/>
            <person name="Busman M."/>
            <person name="Brown D.W."/>
            <person name="Divon H."/>
            <person name="Uhlig S."/>
            <person name="Proctor R.H."/>
        </authorList>
    </citation>
    <scope>NUCLEOTIDE SEQUENCE [LARGE SCALE GENOMIC DNA]</scope>
    <source>
        <strain evidence="2 3">NRRL 36939</strain>
    </source>
</reference>
<keyword evidence="3" id="KW-1185">Reference proteome</keyword>
<feature type="domain" description="Ecp2 effector protein-like" evidence="1">
    <location>
        <begin position="84"/>
        <end position="161"/>
    </location>
</feature>
<evidence type="ECO:0000313" key="2">
    <source>
        <dbReference type="EMBL" id="KAF5598769.1"/>
    </source>
</evidence>
<dbReference type="Proteomes" id="UP000546213">
    <property type="component" value="Unassembled WGS sequence"/>
</dbReference>
<evidence type="ECO:0000313" key="3">
    <source>
        <dbReference type="Proteomes" id="UP000546213"/>
    </source>
</evidence>
<name>A0A8H5PLM7_9HYPO</name>
<proteinExistence type="predicted"/>
<organism evidence="2 3">
    <name type="scientific">Fusarium pseudocircinatum</name>
    <dbReference type="NCBI Taxonomy" id="56676"/>
    <lineage>
        <taxon>Eukaryota</taxon>
        <taxon>Fungi</taxon>
        <taxon>Dikarya</taxon>
        <taxon>Ascomycota</taxon>
        <taxon>Pezizomycotina</taxon>
        <taxon>Sordariomycetes</taxon>
        <taxon>Hypocreomycetidae</taxon>
        <taxon>Hypocreales</taxon>
        <taxon>Nectriaceae</taxon>
        <taxon>Fusarium</taxon>
        <taxon>Fusarium fujikuroi species complex</taxon>
    </lineage>
</organism>
<comment type="caution">
    <text evidence="2">The sequence shown here is derived from an EMBL/GenBank/DDBJ whole genome shotgun (WGS) entry which is preliminary data.</text>
</comment>
<sequence>MNCLETCENTKFSMPPGLDSLDERGKNLDTKLDPTTDKSYLAGLIDMNIMTPGVVCLPVCSPERAFNSWGTTAEGLGTFYLCDILHDIEGDAGTLWKHLIVWKPHREILTFGTCAFGIEATAVNVNANLNFGGQDVTGMINTAVENYDQGGKIGANGDLSCNGTVKNRPARNDGPFVHGS</sequence>
<dbReference type="Pfam" id="PF14856">
    <property type="entry name" value="Hce2"/>
    <property type="match status" value="1"/>
</dbReference>